<reference evidence="3 4" key="1">
    <citation type="journal article" date="2009" name="Nature">
        <title>Evolution of pathogenicity and sexual reproduction in eight Candida genomes.</title>
        <authorList>
            <person name="Butler G."/>
            <person name="Rasmussen M.D."/>
            <person name="Lin M.F."/>
            <person name="Santos M.A."/>
            <person name="Sakthikumar S."/>
            <person name="Munro C.A."/>
            <person name="Rheinbay E."/>
            <person name="Grabherr M."/>
            <person name="Forche A."/>
            <person name="Reedy J.L."/>
            <person name="Agrafioti I."/>
            <person name="Arnaud M.B."/>
            <person name="Bates S."/>
            <person name="Brown A.J."/>
            <person name="Brunke S."/>
            <person name="Costanzo M.C."/>
            <person name="Fitzpatrick D.A."/>
            <person name="de Groot P.W."/>
            <person name="Harris D."/>
            <person name="Hoyer L.L."/>
            <person name="Hube B."/>
            <person name="Klis F.M."/>
            <person name="Kodira C."/>
            <person name="Lennard N."/>
            <person name="Logue M.E."/>
            <person name="Martin R."/>
            <person name="Neiman A.M."/>
            <person name="Nikolaou E."/>
            <person name="Quail M.A."/>
            <person name="Quinn J."/>
            <person name="Santos M.C."/>
            <person name="Schmitzberger F.F."/>
            <person name="Sherlock G."/>
            <person name="Shah P."/>
            <person name="Silverstein K.A."/>
            <person name="Skrzypek M.S."/>
            <person name="Soll D."/>
            <person name="Staggs R."/>
            <person name="Stansfield I."/>
            <person name="Stumpf M.P."/>
            <person name="Sudbery P.E."/>
            <person name="Srikantha T."/>
            <person name="Zeng Q."/>
            <person name="Berman J."/>
            <person name="Berriman M."/>
            <person name="Heitman J."/>
            <person name="Gow N.A."/>
            <person name="Lorenz M.C."/>
            <person name="Birren B.W."/>
            <person name="Kellis M."/>
            <person name="Cuomo C.A."/>
        </authorList>
    </citation>
    <scope>NUCLEOTIDE SEQUENCE [LARGE SCALE GENOMIC DNA]</scope>
    <source>
        <strain evidence="4">ATCC 11503 / BCRC 21390 / CBS 2605 / JCM 1781 / NBRC 1676 / NRRL YB-4239</strain>
    </source>
</reference>
<dbReference type="EMBL" id="CH981531">
    <property type="protein sequence ID" value="EDK46940.1"/>
    <property type="molecule type" value="Genomic_DNA"/>
</dbReference>
<gene>
    <name evidence="3" type="ORF">LELG_05121</name>
</gene>
<keyword evidence="2" id="KW-1133">Transmembrane helix</keyword>
<feature type="transmembrane region" description="Helical" evidence="2">
    <location>
        <begin position="23"/>
        <end position="42"/>
    </location>
</feature>
<name>A5E682_LODEL</name>
<dbReference type="HOGENOM" id="CLU_144908_0_0_1"/>
<keyword evidence="2" id="KW-0472">Membrane</keyword>
<sequence>MILTTTTESIITLSKRSTQQRRWLFWLILIPLFIIILAWVCFRRRGRSRRIGTSTQGNTTVYPRNSVPQMTYMQQQHPLQQQQQQPSGLYYNNANYNYPPHTTQESYVPPPYPEHEHGQGQRPAEVESQGVQSPLVLRGRGGYIPQNNDDLGYAPPPLTVSDQKHVYVAPEGPPPPAHTR</sequence>
<accession>A5E682</accession>
<dbReference type="Proteomes" id="UP000001996">
    <property type="component" value="Unassembled WGS sequence"/>
</dbReference>
<dbReference type="VEuPathDB" id="FungiDB:LELG_05121"/>
<keyword evidence="4" id="KW-1185">Reference proteome</keyword>
<organism evidence="3 4">
    <name type="scientific">Lodderomyces elongisporus (strain ATCC 11503 / CBS 2605 / JCM 1781 / NBRC 1676 / NRRL YB-4239)</name>
    <name type="common">Yeast</name>
    <name type="synonym">Saccharomyces elongisporus</name>
    <dbReference type="NCBI Taxonomy" id="379508"/>
    <lineage>
        <taxon>Eukaryota</taxon>
        <taxon>Fungi</taxon>
        <taxon>Dikarya</taxon>
        <taxon>Ascomycota</taxon>
        <taxon>Saccharomycotina</taxon>
        <taxon>Pichiomycetes</taxon>
        <taxon>Debaryomycetaceae</taxon>
        <taxon>Candida/Lodderomyces clade</taxon>
        <taxon>Lodderomyces</taxon>
    </lineage>
</organism>
<evidence type="ECO:0000313" key="3">
    <source>
        <dbReference type="EMBL" id="EDK46940.1"/>
    </source>
</evidence>
<evidence type="ECO:0000256" key="1">
    <source>
        <dbReference type="SAM" id="MobiDB-lite"/>
    </source>
</evidence>
<proteinExistence type="predicted"/>
<evidence type="ECO:0000313" key="4">
    <source>
        <dbReference type="Proteomes" id="UP000001996"/>
    </source>
</evidence>
<feature type="region of interest" description="Disordered" evidence="1">
    <location>
        <begin position="100"/>
        <end position="161"/>
    </location>
</feature>
<dbReference type="AlphaFoldDB" id="A5E682"/>
<dbReference type="InParanoid" id="A5E682"/>
<keyword evidence="2" id="KW-0812">Transmembrane</keyword>
<protein>
    <submittedName>
        <fullName evidence="3">Uncharacterized protein</fullName>
    </submittedName>
</protein>
<evidence type="ECO:0000256" key="2">
    <source>
        <dbReference type="SAM" id="Phobius"/>
    </source>
</evidence>